<dbReference type="AlphaFoldDB" id="A0A7K1Y340"/>
<keyword evidence="2" id="KW-1185">Reference proteome</keyword>
<organism evidence="1 2">
    <name type="scientific">Hufsiella ginkgonis</name>
    <dbReference type="NCBI Taxonomy" id="2695274"/>
    <lineage>
        <taxon>Bacteria</taxon>
        <taxon>Pseudomonadati</taxon>
        <taxon>Bacteroidota</taxon>
        <taxon>Sphingobacteriia</taxon>
        <taxon>Sphingobacteriales</taxon>
        <taxon>Sphingobacteriaceae</taxon>
        <taxon>Hufsiella</taxon>
    </lineage>
</organism>
<name>A0A7K1Y340_9SPHI</name>
<proteinExistence type="predicted"/>
<evidence type="ECO:0008006" key="3">
    <source>
        <dbReference type="Google" id="ProtNLM"/>
    </source>
</evidence>
<dbReference type="RefSeq" id="WP_160908729.1">
    <property type="nucleotide sequence ID" value="NZ_WVHS01000006.1"/>
</dbReference>
<dbReference type="Proteomes" id="UP000451233">
    <property type="component" value="Unassembled WGS sequence"/>
</dbReference>
<accession>A0A7K1Y340</accession>
<evidence type="ECO:0000313" key="1">
    <source>
        <dbReference type="EMBL" id="MXV17714.1"/>
    </source>
</evidence>
<protein>
    <recommendedName>
        <fullName evidence="3">Peptidase S74 domain-containing protein</fullName>
    </recommendedName>
</protein>
<sequence length="501" mass="52885">MRLYLTIIISFLLVSSSRSQNKLDSTGNAGVGTKTPLALFHVLPSGTRVTATGSDNIPFAGMFEGPNANFTTVSAAVNSTVGILSNASQAADAGGTLSFGGKYSGDSFADFGMIKGGKSNGSSGHFGGYLAFGTHLHGGGLSERMRIDEVGNVGIGTTTPYYYGSGYKGLAINGSSSSTIDFMQGGNRKGVIWGDVNGLGFDAPYGTSLHFLTDNNEKMVIQSNGSIGMGQPLPRARLEVGPPAAGGPSGLFRLAGNQAWGHVLTLSTDMPGTDDPRLLFGYRGGAKQWSLGGSQNTTRFGIWEDGGDGVYGSGFETERFTVLPGGNVGIGTSGPDGKLVITTSSDTFPTLRLAPNNAYGWNFYERATDGDLSIAGENNNVDIQTLYLKRSNGNVGIGTVAPNEKLTVAGKVHAREIIITATAGADFVFADDYALKPLHEVEQYVKENKHLPEIAPAADMQKNGLQLGEMNIKLLQKVEELTLYLIELKKEVEVLKKQIKK</sequence>
<comment type="caution">
    <text evidence="1">The sequence shown here is derived from an EMBL/GenBank/DDBJ whole genome shotgun (WGS) entry which is preliminary data.</text>
</comment>
<gene>
    <name evidence="1" type="ORF">GS398_20600</name>
</gene>
<reference evidence="1 2" key="1">
    <citation type="submission" date="2019-11" db="EMBL/GenBank/DDBJ databases">
        <title>Pedobacter sp. HMF7056 Genome sequencing and assembly.</title>
        <authorList>
            <person name="Kang H."/>
            <person name="Kim H."/>
            <person name="Joh K."/>
        </authorList>
    </citation>
    <scope>NUCLEOTIDE SEQUENCE [LARGE SCALE GENOMIC DNA]</scope>
    <source>
        <strain evidence="1 2">HMF7056</strain>
    </source>
</reference>
<evidence type="ECO:0000313" key="2">
    <source>
        <dbReference type="Proteomes" id="UP000451233"/>
    </source>
</evidence>
<dbReference type="EMBL" id="WVHS01000006">
    <property type="protein sequence ID" value="MXV17714.1"/>
    <property type="molecule type" value="Genomic_DNA"/>
</dbReference>